<dbReference type="PANTHER" id="PTHR31996:SF2">
    <property type="entry name" value="COILED-COIL DOMAIN-CONTAINING PROTEIN 115"/>
    <property type="match status" value="1"/>
</dbReference>
<sequence>MSNTLYLTLLEQLSQYDFELEQLSKCFADGFNQLSRANYYNKDSLFGSNYGSIYYDMNYEGQLYVQISLNNNENDHQLTILDKTGINRNTDNDQSSFQAGASGLKQRNIHKRGTGKFSGLKEKTETLEKQPNESNIKGPYDPIKMFAGGFNIPRQLRNSQQHFKSSILIIQNLINRRIKINRLINQLKQQSK</sequence>
<dbReference type="Pfam" id="PF21730">
    <property type="entry name" value="Vma22_CCDC115"/>
    <property type="match status" value="1"/>
</dbReference>
<gene>
    <name evidence="3" type="ORF">RI543_000841</name>
</gene>
<keyword evidence="4" id="KW-1185">Reference proteome</keyword>
<dbReference type="AlphaFoldDB" id="A0AAN7W5H2"/>
<comment type="caution">
    <text evidence="3">The sequence shown here is derived from an EMBL/GenBank/DDBJ whole genome shotgun (WGS) entry which is preliminary data.</text>
</comment>
<dbReference type="EMBL" id="JAWIZZ010000031">
    <property type="protein sequence ID" value="KAK5781656.1"/>
    <property type="molecule type" value="Genomic_DNA"/>
</dbReference>
<dbReference type="InterPro" id="IPR040357">
    <property type="entry name" value="Vma22/CCDC115"/>
</dbReference>
<organism evidence="3 4">
    <name type="scientific">Arxiozyma heterogenica</name>
    <dbReference type="NCBI Taxonomy" id="278026"/>
    <lineage>
        <taxon>Eukaryota</taxon>
        <taxon>Fungi</taxon>
        <taxon>Dikarya</taxon>
        <taxon>Ascomycota</taxon>
        <taxon>Saccharomycotina</taxon>
        <taxon>Saccharomycetes</taxon>
        <taxon>Saccharomycetales</taxon>
        <taxon>Saccharomycetaceae</taxon>
        <taxon>Arxiozyma</taxon>
    </lineage>
</organism>
<evidence type="ECO:0000313" key="3">
    <source>
        <dbReference type="EMBL" id="KAK5781656.1"/>
    </source>
</evidence>
<accession>A0AAN7W5H2</accession>
<name>A0AAN7W5H2_9SACH</name>
<evidence type="ECO:0000256" key="2">
    <source>
        <dbReference type="SAM" id="MobiDB-lite"/>
    </source>
</evidence>
<feature type="compositionally biased region" description="Basic and acidic residues" evidence="2">
    <location>
        <begin position="119"/>
        <end position="131"/>
    </location>
</feature>
<dbReference type="GO" id="GO:0051082">
    <property type="term" value="F:unfolded protein binding"/>
    <property type="evidence" value="ECO:0007669"/>
    <property type="project" value="TreeGrafter"/>
</dbReference>
<dbReference type="PANTHER" id="PTHR31996">
    <property type="entry name" value="COILED-COIL DOMAIN-CONTAINING PROTEIN 115"/>
    <property type="match status" value="1"/>
</dbReference>
<dbReference type="GO" id="GO:0070072">
    <property type="term" value="P:vacuolar proton-transporting V-type ATPase complex assembly"/>
    <property type="evidence" value="ECO:0007669"/>
    <property type="project" value="InterPro"/>
</dbReference>
<evidence type="ECO:0000256" key="1">
    <source>
        <dbReference type="ARBA" id="ARBA00093634"/>
    </source>
</evidence>
<reference evidence="4" key="1">
    <citation type="submission" date="2023-07" db="EMBL/GenBank/DDBJ databases">
        <title>A draft genome of Kazachstania heterogenica Y-27499.</title>
        <authorList>
            <person name="Donic C."/>
            <person name="Kralova J.S."/>
            <person name="Fidel L."/>
            <person name="Ben-Dor S."/>
            <person name="Jung S."/>
        </authorList>
    </citation>
    <scope>NUCLEOTIDE SEQUENCE [LARGE SCALE GENOMIC DNA]</scope>
    <source>
        <strain evidence="4">Y27499</strain>
    </source>
</reference>
<evidence type="ECO:0000313" key="4">
    <source>
        <dbReference type="Proteomes" id="UP001306508"/>
    </source>
</evidence>
<feature type="region of interest" description="Disordered" evidence="2">
    <location>
        <begin position="112"/>
        <end position="140"/>
    </location>
</feature>
<dbReference type="Proteomes" id="UP001306508">
    <property type="component" value="Unassembled WGS sequence"/>
</dbReference>
<dbReference type="GO" id="GO:1990871">
    <property type="term" value="C:Vma12-Vma22 assembly complex"/>
    <property type="evidence" value="ECO:0007669"/>
    <property type="project" value="TreeGrafter"/>
</dbReference>
<proteinExistence type="predicted"/>
<protein>
    <recommendedName>
        <fullName evidence="1">Vacuolar ATPase assembly protein VMA22</fullName>
    </recommendedName>
</protein>